<accession>A0A2M7QKR8</accession>
<dbReference type="SUPFAM" id="SSF51556">
    <property type="entry name" value="Metallo-dependent hydrolases"/>
    <property type="match status" value="1"/>
</dbReference>
<evidence type="ECO:0000313" key="1">
    <source>
        <dbReference type="EMBL" id="PIY72450.1"/>
    </source>
</evidence>
<comment type="caution">
    <text evidence="1">The sequence shown here is derived from an EMBL/GenBank/DDBJ whole genome shotgun (WGS) entry which is preliminary data.</text>
</comment>
<dbReference type="Pfam" id="PF19799">
    <property type="entry name" value="DUF6282"/>
    <property type="match status" value="1"/>
</dbReference>
<name>A0A2M7QKR8_9BACT</name>
<protein>
    <recommendedName>
        <fullName evidence="3">Amidohydrolase-related domain-containing protein</fullName>
    </recommendedName>
</protein>
<gene>
    <name evidence="1" type="ORF">COY87_00910</name>
</gene>
<dbReference type="InterPro" id="IPR032466">
    <property type="entry name" value="Metal_Hydrolase"/>
</dbReference>
<dbReference type="Proteomes" id="UP000229401">
    <property type="component" value="Unassembled WGS sequence"/>
</dbReference>
<sequence>MGEIHRADIHVHMGDINHKDGGLKRAWSDSELNQLMSDCGMIAVAKSHFLPFVPEASHVLGSVTLNSGFSVEAVYRAAQETSKSLTVWFPSLNAKAHHDVVAHDDGWKRLFEGVVMGEPLTVLDKEGVLTSEVKDTIHAIAETNAILATGHLSATEVIKLIPYAVANGVRSVVLTHVSSRHNRLSTDEQIALINIGLQHGSEVWAEHCAVTWFDGLKGAYDLTKHFVEPIQIVGPDHCIISSDCGRVLPSNSDKPFTPAQCLDVFTSLLERSGIEKSSIRQMTNNNPKKLLRLSL</sequence>
<organism evidence="1 2">
    <name type="scientific">Candidatus Roizmanbacteria bacterium CG_4_10_14_0_8_um_filter_33_9</name>
    <dbReference type="NCBI Taxonomy" id="1974826"/>
    <lineage>
        <taxon>Bacteria</taxon>
        <taxon>Candidatus Roizmaniibacteriota</taxon>
    </lineage>
</organism>
<reference evidence="2" key="1">
    <citation type="submission" date="2017-09" db="EMBL/GenBank/DDBJ databases">
        <title>Depth-based differentiation of microbial function through sediment-hosted aquifers and enrichment of novel symbionts in the deep terrestrial subsurface.</title>
        <authorList>
            <person name="Probst A.J."/>
            <person name="Ladd B."/>
            <person name="Jarett J.K."/>
            <person name="Geller-Mcgrath D.E."/>
            <person name="Sieber C.M.K."/>
            <person name="Emerson J.B."/>
            <person name="Anantharaman K."/>
            <person name="Thomas B.C."/>
            <person name="Malmstrom R."/>
            <person name="Stieglmeier M."/>
            <person name="Klingl A."/>
            <person name="Woyke T."/>
            <person name="Ryan C.M."/>
            <person name="Banfield J.F."/>
        </authorList>
    </citation>
    <scope>NUCLEOTIDE SEQUENCE [LARGE SCALE GENOMIC DNA]</scope>
</reference>
<dbReference type="EMBL" id="PFLI01000030">
    <property type="protein sequence ID" value="PIY72450.1"/>
    <property type="molecule type" value="Genomic_DNA"/>
</dbReference>
<dbReference type="InterPro" id="IPR046249">
    <property type="entry name" value="DUF6282"/>
</dbReference>
<evidence type="ECO:0000313" key="2">
    <source>
        <dbReference type="Proteomes" id="UP000229401"/>
    </source>
</evidence>
<evidence type="ECO:0008006" key="3">
    <source>
        <dbReference type="Google" id="ProtNLM"/>
    </source>
</evidence>
<proteinExistence type="predicted"/>
<dbReference type="AlphaFoldDB" id="A0A2M7QKR8"/>